<dbReference type="SUPFAM" id="SSF48403">
    <property type="entry name" value="Ankyrin repeat"/>
    <property type="match status" value="4"/>
</dbReference>
<dbReference type="Gene3D" id="1.20.142.10">
    <property type="entry name" value="Poly(ADP-ribose) polymerase, regulatory domain"/>
    <property type="match status" value="1"/>
</dbReference>
<keyword evidence="6 10" id="KW-0520">NAD</keyword>
<dbReference type="PROSITE" id="PS50297">
    <property type="entry name" value="ANK_REP_REGION"/>
    <property type="match status" value="8"/>
</dbReference>
<dbReference type="InterPro" id="IPR036616">
    <property type="entry name" value="Poly(ADP-ribose)pol_reg_dom_sf"/>
</dbReference>
<feature type="domain" description="PARP catalytic" evidence="12">
    <location>
        <begin position="2195"/>
        <end position="2432"/>
    </location>
</feature>
<dbReference type="Proteomes" id="UP000481153">
    <property type="component" value="Unassembled WGS sequence"/>
</dbReference>
<feature type="repeat" description="ANK" evidence="9">
    <location>
        <begin position="1424"/>
        <end position="1456"/>
    </location>
</feature>
<feature type="repeat" description="ANK" evidence="9">
    <location>
        <begin position="1252"/>
        <end position="1285"/>
    </location>
</feature>
<feature type="repeat" description="ANK" evidence="9">
    <location>
        <begin position="1563"/>
        <end position="1584"/>
    </location>
</feature>
<dbReference type="Gene3D" id="3.90.228.10">
    <property type="match status" value="1"/>
</dbReference>
<feature type="region of interest" description="Disordered" evidence="11">
    <location>
        <begin position="1"/>
        <end position="20"/>
    </location>
</feature>
<evidence type="ECO:0000256" key="6">
    <source>
        <dbReference type="ARBA" id="ARBA00023027"/>
    </source>
</evidence>
<evidence type="ECO:0000256" key="8">
    <source>
        <dbReference type="ARBA" id="ARBA00023242"/>
    </source>
</evidence>
<keyword evidence="16" id="KW-1185">Reference proteome</keyword>
<feature type="compositionally biased region" description="Basic and acidic residues" evidence="11">
    <location>
        <begin position="1160"/>
        <end position="1169"/>
    </location>
</feature>
<feature type="repeat" description="ANK" evidence="9">
    <location>
        <begin position="1076"/>
        <end position="1108"/>
    </location>
</feature>
<accession>A0A6G0XVP5</accession>
<keyword evidence="8" id="KW-0539">Nucleus</keyword>
<dbReference type="InterPro" id="IPR012317">
    <property type="entry name" value="Poly(ADP-ribose)pol_cat_dom"/>
</dbReference>
<gene>
    <name evidence="15" type="ORF">Ae201684_001198</name>
</gene>
<dbReference type="SUPFAM" id="SSF56399">
    <property type="entry name" value="ADP-ribosylation"/>
    <property type="match status" value="1"/>
</dbReference>
<dbReference type="PROSITE" id="PS51059">
    <property type="entry name" value="PARP_CATALYTIC"/>
    <property type="match status" value="1"/>
</dbReference>
<dbReference type="Pfam" id="PF12796">
    <property type="entry name" value="Ank_2"/>
    <property type="match status" value="5"/>
</dbReference>
<proteinExistence type="predicted"/>
<evidence type="ECO:0000259" key="14">
    <source>
        <dbReference type="PROSITE" id="PS51977"/>
    </source>
</evidence>
<dbReference type="InterPro" id="IPR008893">
    <property type="entry name" value="WGR_domain"/>
</dbReference>
<feature type="region of interest" description="Disordered" evidence="11">
    <location>
        <begin position="1160"/>
        <end position="1218"/>
    </location>
</feature>
<dbReference type="SMART" id="SM00248">
    <property type="entry name" value="ANK"/>
    <property type="match status" value="22"/>
</dbReference>
<dbReference type="GO" id="GO:0016779">
    <property type="term" value="F:nucleotidyltransferase activity"/>
    <property type="evidence" value="ECO:0007669"/>
    <property type="project" value="UniProtKB-KW"/>
</dbReference>
<evidence type="ECO:0000313" key="16">
    <source>
        <dbReference type="Proteomes" id="UP000481153"/>
    </source>
</evidence>
<feature type="repeat" description="ANK" evidence="9">
    <location>
        <begin position="478"/>
        <end position="510"/>
    </location>
</feature>
<feature type="compositionally biased region" description="Basic residues" evidence="11">
    <location>
        <begin position="1"/>
        <end position="13"/>
    </location>
</feature>
<dbReference type="VEuPathDB" id="FungiDB:AeMF1_006147"/>
<evidence type="ECO:0000256" key="1">
    <source>
        <dbReference type="ARBA" id="ARBA00004123"/>
    </source>
</evidence>
<feature type="repeat" description="ANK" evidence="9">
    <location>
        <begin position="612"/>
        <end position="644"/>
    </location>
</feature>
<evidence type="ECO:0000256" key="2">
    <source>
        <dbReference type="ARBA" id="ARBA00022676"/>
    </source>
</evidence>
<evidence type="ECO:0000259" key="12">
    <source>
        <dbReference type="PROSITE" id="PS51059"/>
    </source>
</evidence>
<keyword evidence="7 9" id="KW-0040">ANK repeat</keyword>
<dbReference type="InterPro" id="IPR036930">
    <property type="entry name" value="WGR_dom_sf"/>
</dbReference>
<dbReference type="InterPro" id="IPR004102">
    <property type="entry name" value="Poly(ADP-ribose)pol_reg_dom"/>
</dbReference>
<feature type="repeat" description="ANK" evidence="9">
    <location>
        <begin position="546"/>
        <end position="578"/>
    </location>
</feature>
<dbReference type="PANTHER" id="PTHR24198">
    <property type="entry name" value="ANKYRIN REPEAT AND PROTEIN KINASE DOMAIN-CONTAINING PROTEIN"/>
    <property type="match status" value="1"/>
</dbReference>
<dbReference type="SUPFAM" id="SSF142921">
    <property type="entry name" value="WGR domain-like"/>
    <property type="match status" value="1"/>
</dbReference>
<dbReference type="PANTHER" id="PTHR24198:SF165">
    <property type="entry name" value="ANKYRIN REPEAT-CONTAINING PROTEIN-RELATED"/>
    <property type="match status" value="1"/>
</dbReference>
<evidence type="ECO:0000256" key="9">
    <source>
        <dbReference type="PROSITE-ProRule" id="PRU00023"/>
    </source>
</evidence>
<evidence type="ECO:0000256" key="7">
    <source>
        <dbReference type="ARBA" id="ARBA00023043"/>
    </source>
</evidence>
<dbReference type="Pfam" id="PF05406">
    <property type="entry name" value="WGR"/>
    <property type="match status" value="1"/>
</dbReference>
<dbReference type="SMART" id="SM00773">
    <property type="entry name" value="WGR"/>
    <property type="match status" value="1"/>
</dbReference>
<reference evidence="15 16" key="1">
    <citation type="submission" date="2019-07" db="EMBL/GenBank/DDBJ databases">
        <title>Genomics analysis of Aphanomyces spp. identifies a new class of oomycete effector associated with host adaptation.</title>
        <authorList>
            <person name="Gaulin E."/>
        </authorList>
    </citation>
    <scope>NUCLEOTIDE SEQUENCE [LARGE SCALE GENOMIC DNA]</scope>
    <source>
        <strain evidence="15 16">ATCC 201684</strain>
    </source>
</reference>
<keyword evidence="3 10" id="KW-0808">Transferase</keyword>
<organism evidence="15 16">
    <name type="scientific">Aphanomyces euteiches</name>
    <dbReference type="NCBI Taxonomy" id="100861"/>
    <lineage>
        <taxon>Eukaryota</taxon>
        <taxon>Sar</taxon>
        <taxon>Stramenopiles</taxon>
        <taxon>Oomycota</taxon>
        <taxon>Saprolegniomycetes</taxon>
        <taxon>Saprolegniales</taxon>
        <taxon>Verrucalvaceae</taxon>
        <taxon>Aphanomyces</taxon>
    </lineage>
</organism>
<dbReference type="CDD" id="cd07997">
    <property type="entry name" value="WGR_PARP"/>
    <property type="match status" value="1"/>
</dbReference>
<dbReference type="EMBL" id="VJMJ01000009">
    <property type="protein sequence ID" value="KAF0744743.1"/>
    <property type="molecule type" value="Genomic_DNA"/>
</dbReference>
<dbReference type="Gene3D" id="1.25.40.20">
    <property type="entry name" value="Ankyrin repeat-containing domain"/>
    <property type="match status" value="8"/>
</dbReference>
<dbReference type="GO" id="GO:0003950">
    <property type="term" value="F:NAD+ poly-ADP-ribosyltransferase activity"/>
    <property type="evidence" value="ECO:0007669"/>
    <property type="project" value="UniProtKB-UniRule"/>
</dbReference>
<evidence type="ECO:0000256" key="4">
    <source>
        <dbReference type="ARBA" id="ARBA00022695"/>
    </source>
</evidence>
<dbReference type="EC" id="2.4.2.-" evidence="10"/>
<dbReference type="PROSITE" id="PS51977">
    <property type="entry name" value="WGR"/>
    <property type="match status" value="1"/>
</dbReference>
<evidence type="ECO:0000256" key="3">
    <source>
        <dbReference type="ARBA" id="ARBA00022679"/>
    </source>
</evidence>
<dbReference type="GO" id="GO:0005634">
    <property type="term" value="C:nucleus"/>
    <property type="evidence" value="ECO:0007669"/>
    <property type="project" value="UniProtKB-SubCell"/>
</dbReference>
<feature type="repeat" description="ANK" evidence="9">
    <location>
        <begin position="1044"/>
        <end position="1076"/>
    </location>
</feature>
<dbReference type="Pfam" id="PF00644">
    <property type="entry name" value="PARP"/>
    <property type="match status" value="1"/>
</dbReference>
<sequence>MPSKKSKQVKRKTPAAPAGPVIIPSNSNKVSVYAEDGVETLFEAMSIVAVRCDEEHERFWVAQLLDDTIHEMLDDESAQVNVLYFEKTQDSNVYREGSYDLMPVQAILCEVHLDEVTPGEYKVPKRHLDRIENILVKEAAGEEVPEDALQPLKKRKASSGVSTPTKKGAKGAKPTKFAAVKLDKTSGLPKCIAKITTPVDDDDFSGKHAFRAKVNDVFASSKEVIRAVLTKNYKMLENLTTKPAFTKQIHSCFATRSVGVPRTALDYAIERNDLKAVNAFLALKDAKEKPTFAKKPPCALKTLDTGSHTSAFSDYNRRALNASRGGKEGNNALLKDQSVLEAEPFQYNYNQLKPDFERNLWSSPTLSYEMLMLFYPGDGWVHHSGRLLPSVARSGNHVLAHKLVSILLARGGWGYNNLHAQVLGTEPLEPFKKVSVLKKATNHNVRPLHFAAINPNPAYLQALVDEIGSSGLGEVDFNGWQAVHYAAACTSPEPLKILLEGGSDVMARTKDKDLPIAIACRLGRVENVKLLIEHGGSQVLEAPSSGGFRPIHHASQHGHSQVVDALLQAGVNGNAGTSNKDMALGLAAQCGHLEAVCALLKHGVIVDILNKVRRTPLMIACMNGHVQIAVDLLNAGANANAVDSSLNSVMHYAAAYGWLSCVKLLHSISAATWFRNAWGYTPMAVAALKGRYDCSRFLIKNAPADEKAVDFRDANGATMLYLQCEVAENVEEIEFLLTHGADPNIGTLENNFPLQKVVNRNHSEELNVTLKKIAELLIKHGAHVTHEDYAHRGQPLSLAMSQRNQDLFDLLLPKSDLNVVDASGTDLWMQAVMNGSGDYLEKMLATAQPFHIIQSKDGQNAFHYIGKGQPSPKAVKKLLGRLPKAEIKAALEMIDVNGDVPLMELVQTNRGTQSNMDYLAEDTRFCELVKLLAEHTPNLDKIICQGSIDPEDPLKQRRLTTTETLLHTAASRTLNASNGWRGDDVLAILVEGAKWSEETINAVYLYKSALLLACENGHKLGVHALLTCKADPNFFLADAEKKVEGITPLFAAATKGYVEIVKDLLQHGAQASFAIKLKSPLHLALESNNTDMTAALMEHGADPCAKNADGLSALSSAILQGFSVTKDELHANEVKFGLAYNEFARDKWDDLCLEVPKKKEVAAESKEQKPMPIIDDADDSDYDEEGDQDDDNDSDGEENESMQDDEENVEEDNHEKSMEVVDELPTTAKVSAISVLLQHRSVAPAVGLRDAKGRTPLHYASANRDLHLLRAMLLLTADAVNAADNHQRTPLHFAINSAVMTPEATFEVESLLIAHGADVNAVDRFGFSALHFAFQKIDLDWHFQHQNTKKLDKFPDYLANLPSSESDPIETVGSLCLVAGIRVSTQDCLGRTCLHLGAATGAIVSTLSILHIAPDGALEVQDQNGDTALGRAMAHGRKDIVTNLIQQGANIHVQFTKGTTKTSLYYHAVQQAWQGVCHMLLNAGYCRRQAVEDSIRNHSFQLTLNLITSLVNSKDKILLQTNGQGETLLHILAQQDVDITGLVRTIAWQLVDTKVPVAAKTKAGETVLHFAAVHGHLNWLRFLLHLDNSLLDQLTAVKESPVLYAVKRNATSKTPDLTKMARILVYFARSKADLVKADIDGNNLANVLVDACWDSPAFDATLLLDLLDKVLAAKVSPNGLFKTKLEVKCSPQESSPVAKLSLLMRAIYVPHVFLREHTLALLLHYGANITETDDQGNTCFMHAVVRNQIDDVRICLGLISTAKRTKIDGTTKSLTIKIQSKQRQKAITAANKYGETVLHLAVAPTLLGSFENEAMVELLLKEKVPPKALDKAKRSAIDLARQQPSGVLLRVLTNEGKANSPPVPKFPTPPPFEHDATVFLNQCHAQGWVKTVAVPAQLHNDCQAGRQDKVFVDADGVEYSVGLTKVDVQSGQHGVNVFYRMQIAHHMTQNVFILFTNWGRIGESGKYQNTPFNDSASAVDEFKKIFKSKTGNVFGNPDTFEKKPGKYMLFKRKNERHEYDAKVTAPLTDKEIIPKTKSTLLPVVQDILRVVTDINCLEEAARSEFHNLEDLPLIELDPAVLKTAIDRLREIKQMILDNEALQKKMNGGAVEGKSLEASEIAALADAWRSASEAIAEKSSRYYELVPESDASSDSALKAFMTVDAVDKEITRVRQLIEIANNSKIILGAKASTTVHPLDYCYNALQLQLTPSSQIEVDMISKYFAAGFHDKNTPYKVSRVLSVQRKDELDRQFDKGHHMLLWHGTRKTNLMGILSRGLRIAPPEAPKTGYAFGKGIYFADESDKSLNYCGAPYILDDKRQVHYMLLCDVNLGEMHTVTTPTYMEKAEEGTGSTFAMGEWQHDPLETIVTQASRAKVPLGKLKRAGTEMPWPCVWAVCNDDKATELSYGTSFREAQKRLDDLLASGNKQAELTDASQKQAMHIFGYRWNTPDKVSIAVQDKELCVSGQTYSITFHVKIDMPDQHSSYAYLARKYFNVFETTGLPEGYKLIVDPPVLQNNEYIVYDEAQARICYLVEIEINHKK</sequence>
<keyword evidence="4" id="KW-0548">Nucleotidyltransferase</keyword>
<feature type="domain" description="WGR" evidence="14">
    <location>
        <begin position="1907"/>
        <end position="2007"/>
    </location>
</feature>
<comment type="caution">
    <text evidence="15">The sequence shown here is derived from an EMBL/GenBank/DDBJ whole genome shotgun (WGS) entry which is preliminary data.</text>
</comment>
<feature type="domain" description="PARP alpha-helical" evidence="13">
    <location>
        <begin position="2037"/>
        <end position="2186"/>
    </location>
</feature>
<name>A0A6G0XVP5_9STRA</name>
<dbReference type="InterPro" id="IPR036770">
    <property type="entry name" value="Ankyrin_rpt-contain_sf"/>
</dbReference>
<dbReference type="PRINTS" id="PR01415">
    <property type="entry name" value="ANKYRIN"/>
</dbReference>
<evidence type="ECO:0000256" key="5">
    <source>
        <dbReference type="ARBA" id="ARBA00022737"/>
    </source>
</evidence>
<keyword evidence="2 10" id="KW-0328">Glycosyltransferase</keyword>
<dbReference type="PROSITE" id="PS50088">
    <property type="entry name" value="ANK_REPEAT"/>
    <property type="match status" value="9"/>
</dbReference>
<feature type="repeat" description="ANK" evidence="9">
    <location>
        <begin position="1286"/>
        <end position="1324"/>
    </location>
</feature>
<feature type="compositionally biased region" description="Acidic residues" evidence="11">
    <location>
        <begin position="1175"/>
        <end position="1210"/>
    </location>
</feature>
<evidence type="ECO:0000259" key="13">
    <source>
        <dbReference type="PROSITE" id="PS51060"/>
    </source>
</evidence>
<keyword evidence="5" id="KW-0677">Repeat</keyword>
<dbReference type="InterPro" id="IPR002110">
    <property type="entry name" value="Ankyrin_rpt"/>
</dbReference>
<evidence type="ECO:0000313" key="15">
    <source>
        <dbReference type="EMBL" id="KAF0744743.1"/>
    </source>
</evidence>
<evidence type="ECO:0000256" key="11">
    <source>
        <dbReference type="SAM" id="MobiDB-lite"/>
    </source>
</evidence>
<evidence type="ECO:0000256" key="10">
    <source>
        <dbReference type="RuleBase" id="RU362114"/>
    </source>
</evidence>
<comment type="subcellular location">
    <subcellularLocation>
        <location evidence="1">Nucleus</location>
    </subcellularLocation>
</comment>
<dbReference type="Pfam" id="PF02877">
    <property type="entry name" value="PARP_reg"/>
    <property type="match status" value="1"/>
</dbReference>
<dbReference type="VEuPathDB" id="FungiDB:AeMF1_002211"/>
<dbReference type="PROSITE" id="PS51060">
    <property type="entry name" value="PARP_ALPHA_HD"/>
    <property type="match status" value="1"/>
</dbReference>
<protein>
    <recommendedName>
        <fullName evidence="10">Poly [ADP-ribose] polymerase</fullName>
        <shortName evidence="10">PARP</shortName>
        <ecNumber evidence="10">2.4.2.-</ecNumber>
    </recommendedName>
</protein>
<dbReference type="SUPFAM" id="SSF47587">
    <property type="entry name" value="Domain of poly(ADP-ribose) polymerase"/>
    <property type="match status" value="1"/>
</dbReference>